<dbReference type="AlphaFoldDB" id="A0A1E5HBD5"/>
<dbReference type="Proteomes" id="UP000094469">
    <property type="component" value="Unassembled WGS sequence"/>
</dbReference>
<evidence type="ECO:0000313" key="1">
    <source>
        <dbReference type="EMBL" id="OEG22145.1"/>
    </source>
</evidence>
<protein>
    <submittedName>
        <fullName evidence="1">Uncharacterized protein</fullName>
    </submittedName>
</protein>
<comment type="caution">
    <text evidence="1">The sequence shown here is derived from an EMBL/GenBank/DDBJ whole genome shotgun (WGS) entry which is preliminary data.</text>
</comment>
<accession>A0A1E5HBD5</accession>
<proteinExistence type="predicted"/>
<gene>
    <name evidence="1" type="ORF">BCR24_03160</name>
</gene>
<dbReference type="EMBL" id="MIKC01000023">
    <property type="protein sequence ID" value="OEG22145.1"/>
    <property type="molecule type" value="Genomic_DNA"/>
</dbReference>
<evidence type="ECO:0000313" key="2">
    <source>
        <dbReference type="Proteomes" id="UP000094469"/>
    </source>
</evidence>
<organism evidence="1 2">
    <name type="scientific">Enterococcus ureilyticus</name>
    <dbReference type="NCBI Taxonomy" id="1131292"/>
    <lineage>
        <taxon>Bacteria</taxon>
        <taxon>Bacillati</taxon>
        <taxon>Bacillota</taxon>
        <taxon>Bacilli</taxon>
        <taxon>Lactobacillales</taxon>
        <taxon>Enterococcaceae</taxon>
        <taxon>Enterococcus</taxon>
    </lineage>
</organism>
<dbReference type="STRING" id="1131292.BCR24_03160"/>
<name>A0A1E5HBD5_9ENTE</name>
<keyword evidence="2" id="KW-1185">Reference proteome</keyword>
<reference evidence="2" key="1">
    <citation type="submission" date="2016-09" db="EMBL/GenBank/DDBJ databases">
        <authorList>
            <person name="Gulvik C.A."/>
        </authorList>
    </citation>
    <scope>NUCLEOTIDE SEQUENCE [LARGE SCALE GENOMIC DNA]</scope>
    <source>
        <strain evidence="2">LMG 26676</strain>
    </source>
</reference>
<sequence>MEASPTLKEQVSILEEQVGTYETVKSSLIEIEEESDVTEEDFSGITFYSDASVKLYDIDSAYINQLLGTYAIVRMSEKN</sequence>